<comment type="caution">
    <text evidence="2">The sequence shown here is derived from an EMBL/GenBank/DDBJ whole genome shotgun (WGS) entry which is preliminary data.</text>
</comment>
<gene>
    <name evidence="2" type="ORF">GIL414_LOCUS63032</name>
    <name evidence="1" type="ORF">SMN809_LOCUS61476</name>
</gene>
<sequence length="54" mass="6090">DDNNNYPSNVKFAFNTKAHLIEKPQPYPPIKNGLVCTVVFLDGENVNFEVDVSH</sequence>
<name>A0A8S3F792_9BILA</name>
<reference evidence="2" key="1">
    <citation type="submission" date="2021-02" db="EMBL/GenBank/DDBJ databases">
        <authorList>
            <person name="Nowell W R."/>
        </authorList>
    </citation>
    <scope>NUCLEOTIDE SEQUENCE</scope>
</reference>
<dbReference type="EMBL" id="CAJOBJ010258536">
    <property type="protein sequence ID" value="CAF5107475.1"/>
    <property type="molecule type" value="Genomic_DNA"/>
</dbReference>
<feature type="non-terminal residue" evidence="2">
    <location>
        <position position="1"/>
    </location>
</feature>
<dbReference type="Proteomes" id="UP000676336">
    <property type="component" value="Unassembled WGS sequence"/>
</dbReference>
<evidence type="ECO:0000313" key="3">
    <source>
        <dbReference type="Proteomes" id="UP000681720"/>
    </source>
</evidence>
<dbReference type="AlphaFoldDB" id="A0A8S3F792"/>
<proteinExistence type="predicted"/>
<dbReference type="EMBL" id="CAJOBI010246883">
    <property type="protein sequence ID" value="CAF5096833.1"/>
    <property type="molecule type" value="Genomic_DNA"/>
</dbReference>
<evidence type="ECO:0000313" key="2">
    <source>
        <dbReference type="EMBL" id="CAF5107475.1"/>
    </source>
</evidence>
<accession>A0A8S3F792</accession>
<dbReference type="Proteomes" id="UP000681720">
    <property type="component" value="Unassembled WGS sequence"/>
</dbReference>
<organism evidence="2 3">
    <name type="scientific">Rotaria magnacalcarata</name>
    <dbReference type="NCBI Taxonomy" id="392030"/>
    <lineage>
        <taxon>Eukaryota</taxon>
        <taxon>Metazoa</taxon>
        <taxon>Spiralia</taxon>
        <taxon>Gnathifera</taxon>
        <taxon>Rotifera</taxon>
        <taxon>Eurotatoria</taxon>
        <taxon>Bdelloidea</taxon>
        <taxon>Philodinida</taxon>
        <taxon>Philodinidae</taxon>
        <taxon>Rotaria</taxon>
    </lineage>
</organism>
<protein>
    <submittedName>
        <fullName evidence="2">Uncharacterized protein</fullName>
    </submittedName>
</protein>
<evidence type="ECO:0000313" key="1">
    <source>
        <dbReference type="EMBL" id="CAF5096833.1"/>
    </source>
</evidence>